<organism evidence="1 2">
    <name type="scientific">Diploptera punctata</name>
    <name type="common">Pacific beetle cockroach</name>
    <dbReference type="NCBI Taxonomy" id="6984"/>
    <lineage>
        <taxon>Eukaryota</taxon>
        <taxon>Metazoa</taxon>
        <taxon>Ecdysozoa</taxon>
        <taxon>Arthropoda</taxon>
        <taxon>Hexapoda</taxon>
        <taxon>Insecta</taxon>
        <taxon>Pterygota</taxon>
        <taxon>Neoptera</taxon>
        <taxon>Polyneoptera</taxon>
        <taxon>Dictyoptera</taxon>
        <taxon>Blattodea</taxon>
        <taxon>Blaberoidea</taxon>
        <taxon>Blaberidae</taxon>
        <taxon>Diplopterinae</taxon>
        <taxon>Diploptera</taxon>
    </lineage>
</organism>
<protein>
    <submittedName>
        <fullName evidence="1">Uncharacterized protein</fullName>
    </submittedName>
</protein>
<keyword evidence="2" id="KW-1185">Reference proteome</keyword>
<evidence type="ECO:0000313" key="2">
    <source>
        <dbReference type="Proteomes" id="UP001233999"/>
    </source>
</evidence>
<feature type="non-terminal residue" evidence="1">
    <location>
        <position position="1"/>
    </location>
</feature>
<proteinExistence type="predicted"/>
<accession>A0AAD7ZEC1</accession>
<name>A0AAD7ZEC1_DIPPU</name>
<feature type="non-terminal residue" evidence="1">
    <location>
        <position position="272"/>
    </location>
</feature>
<comment type="caution">
    <text evidence="1">The sequence shown here is derived from an EMBL/GenBank/DDBJ whole genome shotgun (WGS) entry which is preliminary data.</text>
</comment>
<dbReference type="EMBL" id="JASPKZ010008657">
    <property type="protein sequence ID" value="KAJ9579139.1"/>
    <property type="molecule type" value="Genomic_DNA"/>
</dbReference>
<reference evidence="1" key="2">
    <citation type="submission" date="2023-05" db="EMBL/GenBank/DDBJ databases">
        <authorList>
            <person name="Fouks B."/>
        </authorList>
    </citation>
    <scope>NUCLEOTIDE SEQUENCE</scope>
    <source>
        <strain evidence="1">Stay&amp;Tobe</strain>
        <tissue evidence="1">Testes</tissue>
    </source>
</reference>
<dbReference type="AlphaFoldDB" id="A0AAD7ZEC1"/>
<gene>
    <name evidence="1" type="ORF">L9F63_024755</name>
</gene>
<sequence>ALHSCIRREIRLLRYFIFSTPDIRLILSVVPCTYASLTDDLCFVVEGCVSSIVFVVFFKYISAEFITMVAFPLSSVRVDFLSMPQACCLMIVSTGIRDGVTAKLNPLAKAEITAGSRFWLDMFNSTRRQHSLIMACGILPKRVLNHTYFREMKMKAATATSLLILGPCFEPRSLQKRTFIKRYNSNAPIISGLLHSPWLWALTIKVLSENSDWICTPYLKRENGLSINHLNQTSQCYVISTCRIQELSNEKLARDAFVHMSTNFLRNERAKR</sequence>
<reference evidence="1" key="1">
    <citation type="journal article" date="2023" name="IScience">
        <title>Live-bearing cockroach genome reveals convergent evolutionary mechanisms linked to viviparity in insects and beyond.</title>
        <authorList>
            <person name="Fouks B."/>
            <person name="Harrison M.C."/>
            <person name="Mikhailova A.A."/>
            <person name="Marchal E."/>
            <person name="English S."/>
            <person name="Carruthers M."/>
            <person name="Jennings E.C."/>
            <person name="Chiamaka E.L."/>
            <person name="Frigard R.A."/>
            <person name="Pippel M."/>
            <person name="Attardo G.M."/>
            <person name="Benoit J.B."/>
            <person name="Bornberg-Bauer E."/>
            <person name="Tobe S.S."/>
        </authorList>
    </citation>
    <scope>NUCLEOTIDE SEQUENCE</scope>
    <source>
        <strain evidence="1">Stay&amp;Tobe</strain>
    </source>
</reference>
<dbReference type="Proteomes" id="UP001233999">
    <property type="component" value="Unassembled WGS sequence"/>
</dbReference>
<evidence type="ECO:0000313" key="1">
    <source>
        <dbReference type="EMBL" id="KAJ9579139.1"/>
    </source>
</evidence>